<dbReference type="AlphaFoldDB" id="A0A0B7B897"/>
<dbReference type="InterPro" id="IPR026913">
    <property type="entry name" value="METTL24"/>
</dbReference>
<feature type="domain" description="Methyltransferase" evidence="2">
    <location>
        <begin position="97"/>
        <end position="285"/>
    </location>
</feature>
<reference evidence="3" key="1">
    <citation type="submission" date="2014-12" db="EMBL/GenBank/DDBJ databases">
        <title>Insight into the proteome of Arion vulgaris.</title>
        <authorList>
            <person name="Aradska J."/>
            <person name="Bulat T."/>
            <person name="Smidak R."/>
            <person name="Sarate P."/>
            <person name="Gangsoo J."/>
            <person name="Sialana F."/>
            <person name="Bilban M."/>
            <person name="Lubec G."/>
        </authorList>
    </citation>
    <scope>NUCLEOTIDE SEQUENCE</scope>
    <source>
        <tissue evidence="3">Skin</tissue>
    </source>
</reference>
<protein>
    <recommendedName>
        <fullName evidence="2">Methyltransferase domain-containing protein</fullName>
    </recommendedName>
</protein>
<dbReference type="Pfam" id="PF13383">
    <property type="entry name" value="Methyltransf_22"/>
    <property type="match status" value="1"/>
</dbReference>
<dbReference type="PANTHER" id="PTHR32026:SF10">
    <property type="entry name" value="METHYLTRANSFERASE-LIKE PROTEIN 24-RELATED"/>
    <property type="match status" value="1"/>
</dbReference>
<evidence type="ECO:0000259" key="2">
    <source>
        <dbReference type="Pfam" id="PF13383"/>
    </source>
</evidence>
<evidence type="ECO:0000256" key="1">
    <source>
        <dbReference type="SAM" id="Phobius"/>
    </source>
</evidence>
<proteinExistence type="predicted"/>
<sequence>MAVTLTTVCRRFHFLPLQLILPVIVILSFIAFKVFSSPEEEKVQWSDVRLEELKKYNMNEVDLNFLRKAGFVDHKIQELTDEDINAMNETELMVAVHSYLDNAEIVCKRRVRMGALSDDAWDVCDDENVRPKVPPCLVYSFNHRDSPAFEYDVSRVYKCEVHSFQPYYTGKEYNRSDNTIVHPFGIGRYSEITPEGNELYTMSDIRTVLEHTNRNIDLIKMNIDGTEWSVLYGMLNNDELDNVKQLLVEYHVAPPPNEERLRRIIKVLSNLSEVGFRKFYVHKNPRGSFHHPNFPVMIPKSYQIHYLNSRFVKKPGKKEKE</sequence>
<dbReference type="SUPFAM" id="SSF53335">
    <property type="entry name" value="S-adenosyl-L-methionine-dependent methyltransferases"/>
    <property type="match status" value="1"/>
</dbReference>
<keyword evidence="1" id="KW-1133">Transmembrane helix</keyword>
<dbReference type="PANTHER" id="PTHR32026">
    <property type="entry name" value="METHYLTRANSFERASE-LIKE PROTEIN 24"/>
    <property type="match status" value="1"/>
</dbReference>
<dbReference type="InterPro" id="IPR029063">
    <property type="entry name" value="SAM-dependent_MTases_sf"/>
</dbReference>
<name>A0A0B7B897_9EUPU</name>
<gene>
    <name evidence="3" type="primary">ORF165692</name>
</gene>
<feature type="transmembrane region" description="Helical" evidence="1">
    <location>
        <begin position="12"/>
        <end position="32"/>
    </location>
</feature>
<keyword evidence="1" id="KW-0812">Transmembrane</keyword>
<organism evidence="3">
    <name type="scientific">Arion vulgaris</name>
    <dbReference type="NCBI Taxonomy" id="1028688"/>
    <lineage>
        <taxon>Eukaryota</taxon>
        <taxon>Metazoa</taxon>
        <taxon>Spiralia</taxon>
        <taxon>Lophotrochozoa</taxon>
        <taxon>Mollusca</taxon>
        <taxon>Gastropoda</taxon>
        <taxon>Heterobranchia</taxon>
        <taxon>Euthyneura</taxon>
        <taxon>Panpulmonata</taxon>
        <taxon>Eupulmonata</taxon>
        <taxon>Stylommatophora</taxon>
        <taxon>Helicina</taxon>
        <taxon>Arionoidea</taxon>
        <taxon>Arionidae</taxon>
        <taxon>Arion</taxon>
    </lineage>
</organism>
<dbReference type="InterPro" id="IPR025714">
    <property type="entry name" value="Methyltranfer_dom"/>
</dbReference>
<evidence type="ECO:0000313" key="3">
    <source>
        <dbReference type="EMBL" id="CEK88511.1"/>
    </source>
</evidence>
<accession>A0A0B7B897</accession>
<keyword evidence="1" id="KW-0472">Membrane</keyword>
<dbReference type="EMBL" id="HACG01041646">
    <property type="protein sequence ID" value="CEK88511.1"/>
    <property type="molecule type" value="Transcribed_RNA"/>
</dbReference>